<dbReference type="Proteomes" id="UP000093159">
    <property type="component" value="Unassembled WGS sequence"/>
</dbReference>
<evidence type="ECO:0000259" key="1">
    <source>
        <dbReference type="Pfam" id="PF18863"/>
    </source>
</evidence>
<evidence type="ECO:0000313" key="3">
    <source>
        <dbReference type="Proteomes" id="UP000093159"/>
    </source>
</evidence>
<name>A0ABX2YHF6_9BACT</name>
<reference evidence="2 3" key="1">
    <citation type="submission" date="2015-05" db="EMBL/GenBank/DDBJ databases">
        <authorList>
            <person name="Rovetto F."/>
            <person name="Cocolin L."/>
            <person name="Illeghems K."/>
            <person name="Van Nieuwerburgh F."/>
            <person name="Houf K."/>
        </authorList>
    </citation>
    <scope>NUCLEOTIDE SEQUENCE [LARGE SCALE GENOMIC DNA]</scope>
    <source>
        <strain evidence="2 3">117434</strain>
    </source>
</reference>
<dbReference type="InterPro" id="IPR049503">
    <property type="entry name" value="AbiJ_NTD4"/>
</dbReference>
<dbReference type="RefSeq" id="WP_066178750.1">
    <property type="nucleotide sequence ID" value="NZ_LDIR01000001.1"/>
</dbReference>
<accession>A0ABX2YHF6</accession>
<sequence>MRKRFSERYGYKQIRESLQIDSVDDGLRNRLWNAFKHFYIDSISIDAIGKIRDKNNYNFFKKLYDEFFKTYEIPKRRQRDLLQNLFEKFSSLKWYEIYDFIEFVCSIHFKANINEDFRKKINKVLEEEMSGYRFIDEYIAPIIDEVEILEVEQAINCQYEGVKKHLSNALEHLSDRVNPDFINSIKESISSVESILNILAKTTNNPLNKAIQQLPFEIDKNFGSAFIKLYSWTSSSDGIRHALTGDKIKSSFEEAKYMLVVCSAFVNYLISKESIK</sequence>
<keyword evidence="3" id="KW-1185">Reference proteome</keyword>
<proteinExistence type="predicted"/>
<protein>
    <recommendedName>
        <fullName evidence="1">HEPN AbiJ-N-terminal domain-containing protein</fullName>
    </recommendedName>
</protein>
<comment type="caution">
    <text evidence="2">The sequence shown here is derived from an EMBL/GenBank/DDBJ whole genome shotgun (WGS) entry which is preliminary data.</text>
</comment>
<dbReference type="Pfam" id="PF18863">
    <property type="entry name" value="AbiJ_NTD4"/>
    <property type="match status" value="1"/>
</dbReference>
<feature type="domain" description="HEPN AbiJ-N-terminal" evidence="1">
    <location>
        <begin position="4"/>
        <end position="156"/>
    </location>
</feature>
<organism evidence="2 3">
    <name type="scientific">Arcobacter porcinus</name>
    <dbReference type="NCBI Taxonomy" id="1935204"/>
    <lineage>
        <taxon>Bacteria</taxon>
        <taxon>Pseudomonadati</taxon>
        <taxon>Campylobacterota</taxon>
        <taxon>Epsilonproteobacteria</taxon>
        <taxon>Campylobacterales</taxon>
        <taxon>Arcobacteraceae</taxon>
        <taxon>Arcobacter</taxon>
    </lineage>
</organism>
<evidence type="ECO:0000313" key="2">
    <source>
        <dbReference type="EMBL" id="OCL93113.1"/>
    </source>
</evidence>
<gene>
    <name evidence="2" type="ORF">AAX28_00655</name>
</gene>
<dbReference type="EMBL" id="LDIR01000001">
    <property type="protein sequence ID" value="OCL93113.1"/>
    <property type="molecule type" value="Genomic_DNA"/>
</dbReference>